<reference evidence="2" key="1">
    <citation type="submission" date="2017-07" db="EMBL/GenBank/DDBJ databases">
        <title>Taro Niue Genome Assembly and Annotation.</title>
        <authorList>
            <person name="Atibalentja N."/>
            <person name="Keating K."/>
            <person name="Fields C.J."/>
        </authorList>
    </citation>
    <scope>NUCLEOTIDE SEQUENCE</scope>
    <source>
        <strain evidence="2">Niue_2</strain>
        <tissue evidence="2">Leaf</tissue>
    </source>
</reference>
<evidence type="ECO:0000256" key="1">
    <source>
        <dbReference type="SAM" id="MobiDB-lite"/>
    </source>
</evidence>
<sequence length="81" mass="9065">MAMIISVQIPHQVIKTGDKAQRTHGTSSCAFGFGALPTEYKYKYKHKNKPATEAPRMQTQLFTGQNSKQGERDFSKPVPPK</sequence>
<feature type="region of interest" description="Disordered" evidence="1">
    <location>
        <begin position="49"/>
        <end position="81"/>
    </location>
</feature>
<organism evidence="2 3">
    <name type="scientific">Colocasia esculenta</name>
    <name type="common">Wild taro</name>
    <name type="synonym">Arum esculentum</name>
    <dbReference type="NCBI Taxonomy" id="4460"/>
    <lineage>
        <taxon>Eukaryota</taxon>
        <taxon>Viridiplantae</taxon>
        <taxon>Streptophyta</taxon>
        <taxon>Embryophyta</taxon>
        <taxon>Tracheophyta</taxon>
        <taxon>Spermatophyta</taxon>
        <taxon>Magnoliopsida</taxon>
        <taxon>Liliopsida</taxon>
        <taxon>Araceae</taxon>
        <taxon>Aroideae</taxon>
        <taxon>Colocasieae</taxon>
        <taxon>Colocasia</taxon>
    </lineage>
</organism>
<dbReference type="Proteomes" id="UP000652761">
    <property type="component" value="Unassembled WGS sequence"/>
</dbReference>
<protein>
    <submittedName>
        <fullName evidence="2">Uncharacterized protein</fullName>
    </submittedName>
</protein>
<dbReference type="EMBL" id="NMUH01000705">
    <property type="protein sequence ID" value="MQL83580.1"/>
    <property type="molecule type" value="Genomic_DNA"/>
</dbReference>
<dbReference type="AlphaFoldDB" id="A0A843UP79"/>
<accession>A0A843UP79</accession>
<feature type="compositionally biased region" description="Polar residues" evidence="1">
    <location>
        <begin position="57"/>
        <end position="68"/>
    </location>
</feature>
<evidence type="ECO:0000313" key="3">
    <source>
        <dbReference type="Proteomes" id="UP000652761"/>
    </source>
</evidence>
<keyword evidence="3" id="KW-1185">Reference proteome</keyword>
<gene>
    <name evidence="2" type="ORF">Taro_016076</name>
</gene>
<name>A0A843UP79_COLES</name>
<evidence type="ECO:0000313" key="2">
    <source>
        <dbReference type="EMBL" id="MQL83580.1"/>
    </source>
</evidence>
<proteinExistence type="predicted"/>
<comment type="caution">
    <text evidence="2">The sequence shown here is derived from an EMBL/GenBank/DDBJ whole genome shotgun (WGS) entry which is preliminary data.</text>
</comment>